<evidence type="ECO:0000313" key="3">
    <source>
        <dbReference type="EMBL" id="OMJ75131.1"/>
    </source>
</evidence>
<keyword evidence="4" id="KW-1185">Reference proteome</keyword>
<feature type="coiled-coil region" evidence="1">
    <location>
        <begin position="169"/>
        <end position="239"/>
    </location>
</feature>
<protein>
    <submittedName>
        <fullName evidence="3">Uncharacterized protein</fullName>
    </submittedName>
</protein>
<evidence type="ECO:0000313" key="4">
    <source>
        <dbReference type="Proteomes" id="UP000187209"/>
    </source>
</evidence>
<sequence length="399" mass="47020">MITNSLSDDSKSSDDEFWTSFEKPEAPKKSQQKIITKENLKFVSLRPTEKERYEKTITNIRFSKEEEIRNLKIKIENKTKKELFDSINEVKLSFQKEALRLQDTYADSRQSLQKKDNEIISLISLIGEQGYLISKMRVAYRRMKKNYRPQQPQPDEELKSQVQALKIQVGAYKLLCEQYRDEVDKYKNQNSKLTEENIELKNQYEKISNDFANFSNEQCEKAKKEKEDAITEFNKYKLQVSKEVEVRELLNIRQTQIISTLQDELKNAKIILNSPRMRYKLLERLKDVEEKEVKDTKDAKEIKEINESKNSERSMMKAKTNSVTKYPQSFKARSSNYSYKEYKAFESESSSKGLFGLRPSSITPRLERIQNRSKAASSNDSRQKFSKKSVLFYSNTEEF</sequence>
<dbReference type="EMBL" id="MPUH01000708">
    <property type="protein sequence ID" value="OMJ75131.1"/>
    <property type="molecule type" value="Genomic_DNA"/>
</dbReference>
<feature type="region of interest" description="Disordered" evidence="2">
    <location>
        <begin position="1"/>
        <end position="32"/>
    </location>
</feature>
<comment type="caution">
    <text evidence="3">The sequence shown here is derived from an EMBL/GenBank/DDBJ whole genome shotgun (WGS) entry which is preliminary data.</text>
</comment>
<feature type="region of interest" description="Disordered" evidence="2">
    <location>
        <begin position="306"/>
        <end position="326"/>
    </location>
</feature>
<dbReference type="AlphaFoldDB" id="A0A1R2BEE2"/>
<dbReference type="Proteomes" id="UP000187209">
    <property type="component" value="Unassembled WGS sequence"/>
</dbReference>
<reference evidence="3 4" key="1">
    <citation type="submission" date="2016-11" db="EMBL/GenBank/DDBJ databases">
        <title>The macronuclear genome of Stentor coeruleus: a giant cell with tiny introns.</title>
        <authorList>
            <person name="Slabodnick M."/>
            <person name="Ruby J.G."/>
            <person name="Reiff S.B."/>
            <person name="Swart E.C."/>
            <person name="Gosai S."/>
            <person name="Prabakaran S."/>
            <person name="Witkowska E."/>
            <person name="Larue G.E."/>
            <person name="Fisher S."/>
            <person name="Freeman R.M."/>
            <person name="Gunawardena J."/>
            <person name="Chu W."/>
            <person name="Stover N.A."/>
            <person name="Gregory B.D."/>
            <person name="Nowacki M."/>
            <person name="Derisi J."/>
            <person name="Roy S.W."/>
            <person name="Marshall W.F."/>
            <person name="Sood P."/>
        </authorList>
    </citation>
    <scope>NUCLEOTIDE SEQUENCE [LARGE SCALE GENOMIC DNA]</scope>
    <source>
        <strain evidence="3">WM001</strain>
    </source>
</reference>
<proteinExistence type="predicted"/>
<evidence type="ECO:0000256" key="2">
    <source>
        <dbReference type="SAM" id="MobiDB-lite"/>
    </source>
</evidence>
<name>A0A1R2BEE2_9CILI</name>
<feature type="compositionally biased region" description="Basic and acidic residues" evidence="2">
    <location>
        <begin position="306"/>
        <end position="315"/>
    </location>
</feature>
<feature type="region of interest" description="Disordered" evidence="2">
    <location>
        <begin position="347"/>
        <end position="385"/>
    </location>
</feature>
<organism evidence="3 4">
    <name type="scientific">Stentor coeruleus</name>
    <dbReference type="NCBI Taxonomy" id="5963"/>
    <lineage>
        <taxon>Eukaryota</taxon>
        <taxon>Sar</taxon>
        <taxon>Alveolata</taxon>
        <taxon>Ciliophora</taxon>
        <taxon>Postciliodesmatophora</taxon>
        <taxon>Heterotrichea</taxon>
        <taxon>Heterotrichida</taxon>
        <taxon>Stentoridae</taxon>
        <taxon>Stentor</taxon>
    </lineage>
</organism>
<accession>A0A1R2BEE2</accession>
<gene>
    <name evidence="3" type="ORF">SteCoe_25789</name>
</gene>
<keyword evidence="1" id="KW-0175">Coiled coil</keyword>
<evidence type="ECO:0000256" key="1">
    <source>
        <dbReference type="SAM" id="Coils"/>
    </source>
</evidence>